<evidence type="ECO:0000313" key="8">
    <source>
        <dbReference type="Proteomes" id="UP000293172"/>
    </source>
</evidence>
<dbReference type="EMBL" id="QJUL01000030">
    <property type="protein sequence ID" value="TBU88441.1"/>
    <property type="molecule type" value="Genomic_DNA"/>
</dbReference>
<reference evidence="7 8" key="1">
    <citation type="submission" date="2018-06" db="EMBL/GenBank/DDBJ databases">
        <title>Three novel Pseudomonas species isolated from symptomatic oak.</title>
        <authorList>
            <person name="Bueno-Gonzalez V."/>
            <person name="Brady C."/>
        </authorList>
    </citation>
    <scope>NUCLEOTIDE SEQUENCE [LARGE SCALE GENOMIC DNA]</scope>
    <source>
        <strain evidence="7 8">P6B</strain>
    </source>
</reference>
<dbReference type="RefSeq" id="WP_131198679.1">
    <property type="nucleotide sequence ID" value="NZ_QJUL01000030.1"/>
</dbReference>
<feature type="compositionally biased region" description="Low complexity" evidence="4">
    <location>
        <begin position="124"/>
        <end position="137"/>
    </location>
</feature>
<dbReference type="Gene3D" id="3.55.50.30">
    <property type="match status" value="1"/>
</dbReference>
<feature type="chain" id="PRO_5020750655" description="Secretin/TonB short N-terminal domain-containing protein" evidence="5">
    <location>
        <begin position="37"/>
        <end position="290"/>
    </location>
</feature>
<evidence type="ECO:0000256" key="1">
    <source>
        <dbReference type="ARBA" id="ARBA00022448"/>
    </source>
</evidence>
<evidence type="ECO:0000256" key="4">
    <source>
        <dbReference type="SAM" id="MobiDB-lite"/>
    </source>
</evidence>
<protein>
    <recommendedName>
        <fullName evidence="6">Secretin/TonB short N-terminal domain-containing protein</fullName>
    </recommendedName>
</protein>
<sequence>MNAVGSRRCSYRGTQRTHLKTAALAAAMFCVPQALGYAQTAPEATALKSFNIPAQPLAGALREFARQSQQELLFTPDVVAGKSTAGVQGAYSPGQALEILLRGTGVTAAGTPNGATLLRPDDQPGPATPAGQATASPDPAEFDGDETALAEGLAPDGVERRTLDTVAVTGTRIKGGTTASPTITVGSERIQEEGFSDLGEVIRSIPQNFTGGQNPGLASGRTAVGCRFCSTWCARLARRSSSMATCMFDALASICSARFDRETWLTMTAALMSNTQVTAATRNRVTFRPR</sequence>
<dbReference type="Pfam" id="PF07660">
    <property type="entry name" value="STN"/>
    <property type="match status" value="1"/>
</dbReference>
<evidence type="ECO:0000313" key="7">
    <source>
        <dbReference type="EMBL" id="TBU88441.1"/>
    </source>
</evidence>
<feature type="signal peptide" evidence="5">
    <location>
        <begin position="1"/>
        <end position="36"/>
    </location>
</feature>
<proteinExistence type="predicted"/>
<organism evidence="7 8">
    <name type="scientific">Phytopseudomonas dryadis</name>
    <dbReference type="NCBI Taxonomy" id="2487520"/>
    <lineage>
        <taxon>Bacteria</taxon>
        <taxon>Pseudomonadati</taxon>
        <taxon>Pseudomonadota</taxon>
        <taxon>Gammaproteobacteria</taxon>
        <taxon>Pseudomonadales</taxon>
        <taxon>Pseudomonadaceae</taxon>
        <taxon>Phytopseudomonas</taxon>
    </lineage>
</organism>
<dbReference type="SMART" id="SM00965">
    <property type="entry name" value="STN"/>
    <property type="match status" value="1"/>
</dbReference>
<dbReference type="AlphaFoldDB" id="A0A4Q9QYM7"/>
<evidence type="ECO:0000256" key="3">
    <source>
        <dbReference type="ARBA" id="ARBA00023237"/>
    </source>
</evidence>
<dbReference type="Proteomes" id="UP000293172">
    <property type="component" value="Unassembled WGS sequence"/>
</dbReference>
<accession>A0A4Q9QYM7</accession>
<evidence type="ECO:0000259" key="6">
    <source>
        <dbReference type="SMART" id="SM00965"/>
    </source>
</evidence>
<dbReference type="InterPro" id="IPR011662">
    <property type="entry name" value="Secretin/TonB_short_N"/>
</dbReference>
<keyword evidence="3" id="KW-0998">Cell outer membrane</keyword>
<keyword evidence="2" id="KW-0472">Membrane</keyword>
<keyword evidence="5" id="KW-0732">Signal</keyword>
<evidence type="ECO:0000256" key="2">
    <source>
        <dbReference type="ARBA" id="ARBA00023136"/>
    </source>
</evidence>
<dbReference type="GO" id="GO:0019867">
    <property type="term" value="C:outer membrane"/>
    <property type="evidence" value="ECO:0007669"/>
    <property type="project" value="InterPro"/>
</dbReference>
<name>A0A4Q9QYM7_9GAMM</name>
<dbReference type="OrthoDB" id="9760494at2"/>
<comment type="caution">
    <text evidence="7">The sequence shown here is derived from an EMBL/GenBank/DDBJ whole genome shotgun (WGS) entry which is preliminary data.</text>
</comment>
<gene>
    <name evidence="7" type="ORF">DNK44_18255</name>
</gene>
<keyword evidence="1" id="KW-0813">Transport</keyword>
<evidence type="ECO:0000256" key="5">
    <source>
        <dbReference type="SAM" id="SignalP"/>
    </source>
</evidence>
<feature type="region of interest" description="Disordered" evidence="4">
    <location>
        <begin position="111"/>
        <end position="144"/>
    </location>
</feature>
<feature type="domain" description="Secretin/TonB short N-terminal" evidence="6">
    <location>
        <begin position="70"/>
        <end position="120"/>
    </location>
</feature>